<evidence type="ECO:0000256" key="1">
    <source>
        <dbReference type="ARBA" id="ARBA00004651"/>
    </source>
</evidence>
<dbReference type="InterPro" id="IPR003591">
    <property type="entry name" value="Leu-rich_rpt_typical-subtyp"/>
</dbReference>
<evidence type="ECO:0000313" key="18">
    <source>
        <dbReference type="EMBL" id="GFY70598.1"/>
    </source>
</evidence>
<proteinExistence type="inferred from homology"/>
<dbReference type="InterPro" id="IPR001611">
    <property type="entry name" value="Leu-rich_rpt"/>
</dbReference>
<dbReference type="PROSITE" id="PS01209">
    <property type="entry name" value="LDLRA_1"/>
    <property type="match status" value="1"/>
</dbReference>
<keyword evidence="5 15" id="KW-0812">Transmembrane</keyword>
<keyword evidence="12" id="KW-0325">Glycoprotein</keyword>
<dbReference type="InterPro" id="IPR008112">
    <property type="entry name" value="Relaxin_rcpt"/>
</dbReference>
<keyword evidence="11 18" id="KW-0675">Receptor</keyword>
<feature type="transmembrane region" description="Helical" evidence="15">
    <location>
        <begin position="434"/>
        <end position="455"/>
    </location>
</feature>
<evidence type="ECO:0000259" key="17">
    <source>
        <dbReference type="PROSITE" id="PS50262"/>
    </source>
</evidence>
<feature type="transmembrane region" description="Helical" evidence="15">
    <location>
        <begin position="475"/>
        <end position="494"/>
    </location>
</feature>
<dbReference type="SUPFAM" id="SSF52058">
    <property type="entry name" value="L domain-like"/>
    <property type="match status" value="1"/>
</dbReference>
<dbReference type="InterPro" id="IPR032675">
    <property type="entry name" value="LRR_dom_sf"/>
</dbReference>
<feature type="chain" id="PRO_5036461487" evidence="16">
    <location>
        <begin position="18"/>
        <end position="498"/>
    </location>
</feature>
<dbReference type="GO" id="GO:0009755">
    <property type="term" value="P:hormone-mediated signaling pathway"/>
    <property type="evidence" value="ECO:0007669"/>
    <property type="project" value="TreeGrafter"/>
</dbReference>
<evidence type="ECO:0000256" key="13">
    <source>
        <dbReference type="ARBA" id="ARBA00023224"/>
    </source>
</evidence>
<dbReference type="InterPro" id="IPR017452">
    <property type="entry name" value="GPCR_Rhodpsn_7TM"/>
</dbReference>
<dbReference type="GO" id="GO:0007189">
    <property type="term" value="P:adenylate cyclase-activating G protein-coupled receptor signaling pathway"/>
    <property type="evidence" value="ECO:0007669"/>
    <property type="project" value="TreeGrafter"/>
</dbReference>
<evidence type="ECO:0000256" key="5">
    <source>
        <dbReference type="ARBA" id="ARBA00022692"/>
    </source>
</evidence>
<dbReference type="AlphaFoldDB" id="A0A8X6YE18"/>
<dbReference type="SMART" id="SM00369">
    <property type="entry name" value="LRR_TYP"/>
    <property type="match status" value="8"/>
</dbReference>
<dbReference type="Gene3D" id="4.10.400.10">
    <property type="entry name" value="Low-density Lipoprotein Receptor"/>
    <property type="match status" value="1"/>
</dbReference>
<dbReference type="SUPFAM" id="SSF81321">
    <property type="entry name" value="Family A G protein-coupled receptor-like"/>
    <property type="match status" value="1"/>
</dbReference>
<evidence type="ECO:0000256" key="6">
    <source>
        <dbReference type="ARBA" id="ARBA00022737"/>
    </source>
</evidence>
<evidence type="ECO:0000256" key="12">
    <source>
        <dbReference type="ARBA" id="ARBA00023180"/>
    </source>
</evidence>
<dbReference type="PROSITE" id="PS50068">
    <property type="entry name" value="LDLRA_2"/>
    <property type="match status" value="1"/>
</dbReference>
<dbReference type="PROSITE" id="PS51450">
    <property type="entry name" value="LRR"/>
    <property type="match status" value="1"/>
</dbReference>
<dbReference type="GO" id="GO:0008528">
    <property type="term" value="F:G protein-coupled peptide receptor activity"/>
    <property type="evidence" value="ECO:0007669"/>
    <property type="project" value="TreeGrafter"/>
</dbReference>
<dbReference type="CDD" id="cd00112">
    <property type="entry name" value="LDLa"/>
    <property type="match status" value="1"/>
</dbReference>
<dbReference type="PANTHER" id="PTHR24372">
    <property type="entry name" value="GLYCOPROTEIN HORMONE RECEPTOR"/>
    <property type="match status" value="1"/>
</dbReference>
<accession>A0A8X6YE18</accession>
<dbReference type="Pfam" id="PF00057">
    <property type="entry name" value="Ldl_recept_a"/>
    <property type="match status" value="1"/>
</dbReference>
<dbReference type="PROSITE" id="PS50262">
    <property type="entry name" value="G_PROTEIN_RECEP_F1_2"/>
    <property type="match status" value="1"/>
</dbReference>
<dbReference type="Gene3D" id="1.20.1070.10">
    <property type="entry name" value="Rhodopsin 7-helix transmembrane proteins"/>
    <property type="match status" value="1"/>
</dbReference>
<keyword evidence="16" id="KW-0732">Signal</keyword>
<dbReference type="PANTHER" id="PTHR24372:SF80">
    <property type="entry name" value="FI21465P1-RELATED"/>
    <property type="match status" value="1"/>
</dbReference>
<dbReference type="GO" id="GO:0005886">
    <property type="term" value="C:plasma membrane"/>
    <property type="evidence" value="ECO:0007669"/>
    <property type="project" value="UniProtKB-SubCell"/>
</dbReference>
<evidence type="ECO:0000256" key="2">
    <source>
        <dbReference type="ARBA" id="ARBA00010663"/>
    </source>
</evidence>
<name>A0A8X6YE18_9ARAC</name>
<gene>
    <name evidence="18" type="primary">RXFP2</name>
    <name evidence="18" type="ORF">TNIN_270891</name>
</gene>
<dbReference type="InterPro" id="IPR000276">
    <property type="entry name" value="GPCR_Rhodpsn"/>
</dbReference>
<evidence type="ECO:0000256" key="4">
    <source>
        <dbReference type="ARBA" id="ARBA00022614"/>
    </source>
</evidence>
<dbReference type="InterPro" id="IPR036055">
    <property type="entry name" value="LDL_receptor-like_sf"/>
</dbReference>
<keyword evidence="10 14" id="KW-1015">Disulfide bond</keyword>
<comment type="similarity">
    <text evidence="2">Belongs to the G-protein coupled receptor 1 family.</text>
</comment>
<comment type="caution">
    <text evidence="18">The sequence shown here is derived from an EMBL/GenBank/DDBJ whole genome shotgun (WGS) entry which is preliminary data.</text>
</comment>
<feature type="signal peptide" evidence="16">
    <location>
        <begin position="1"/>
        <end position="17"/>
    </location>
</feature>
<evidence type="ECO:0000256" key="8">
    <source>
        <dbReference type="ARBA" id="ARBA00023040"/>
    </source>
</evidence>
<evidence type="ECO:0000256" key="15">
    <source>
        <dbReference type="SAM" id="Phobius"/>
    </source>
</evidence>
<comment type="subcellular location">
    <subcellularLocation>
        <location evidence="1">Cell membrane</location>
        <topology evidence="1">Multi-pass membrane protein</topology>
    </subcellularLocation>
</comment>
<dbReference type="SMART" id="SM00192">
    <property type="entry name" value="LDLa"/>
    <property type="match status" value="1"/>
</dbReference>
<organism evidence="18 19">
    <name type="scientific">Trichonephila inaurata madagascariensis</name>
    <dbReference type="NCBI Taxonomy" id="2747483"/>
    <lineage>
        <taxon>Eukaryota</taxon>
        <taxon>Metazoa</taxon>
        <taxon>Ecdysozoa</taxon>
        <taxon>Arthropoda</taxon>
        <taxon>Chelicerata</taxon>
        <taxon>Arachnida</taxon>
        <taxon>Araneae</taxon>
        <taxon>Araneomorphae</taxon>
        <taxon>Entelegynae</taxon>
        <taxon>Araneoidea</taxon>
        <taxon>Nephilidae</taxon>
        <taxon>Trichonephila</taxon>
        <taxon>Trichonephila inaurata</taxon>
    </lineage>
</organism>
<keyword evidence="8" id="KW-0297">G-protein coupled receptor</keyword>
<comment type="caution">
    <text evidence="14">Lacks conserved residue(s) required for the propagation of feature annotation.</text>
</comment>
<protein>
    <submittedName>
        <fullName evidence="18">Relaxin receptor 2</fullName>
    </submittedName>
</protein>
<dbReference type="Proteomes" id="UP000886998">
    <property type="component" value="Unassembled WGS sequence"/>
</dbReference>
<dbReference type="Gene3D" id="3.80.10.10">
    <property type="entry name" value="Ribonuclease Inhibitor"/>
    <property type="match status" value="1"/>
</dbReference>
<keyword evidence="7 15" id="KW-1133">Transmembrane helix</keyword>
<reference evidence="18" key="1">
    <citation type="submission" date="2020-08" db="EMBL/GenBank/DDBJ databases">
        <title>Multicomponent nature underlies the extraordinary mechanical properties of spider dragline silk.</title>
        <authorList>
            <person name="Kono N."/>
            <person name="Nakamura H."/>
            <person name="Mori M."/>
            <person name="Yoshida Y."/>
            <person name="Ohtoshi R."/>
            <person name="Malay A.D."/>
            <person name="Moran D.A.P."/>
            <person name="Tomita M."/>
            <person name="Numata K."/>
            <person name="Arakawa K."/>
        </authorList>
    </citation>
    <scope>NUCLEOTIDE SEQUENCE</scope>
</reference>
<evidence type="ECO:0000256" key="16">
    <source>
        <dbReference type="SAM" id="SignalP"/>
    </source>
</evidence>
<keyword evidence="9 15" id="KW-0472">Membrane</keyword>
<dbReference type="Pfam" id="PF13855">
    <property type="entry name" value="LRR_8"/>
    <property type="match status" value="2"/>
</dbReference>
<evidence type="ECO:0000313" key="19">
    <source>
        <dbReference type="Proteomes" id="UP000886998"/>
    </source>
</evidence>
<keyword evidence="6" id="KW-0677">Repeat</keyword>
<dbReference type="OrthoDB" id="6413410at2759"/>
<evidence type="ECO:0000256" key="7">
    <source>
        <dbReference type="ARBA" id="ARBA00022989"/>
    </source>
</evidence>
<dbReference type="PRINTS" id="PR01739">
    <property type="entry name" value="RELAXINR"/>
</dbReference>
<dbReference type="SUPFAM" id="SSF57424">
    <property type="entry name" value="LDL receptor-like module"/>
    <property type="match status" value="1"/>
</dbReference>
<dbReference type="PRINTS" id="PR00237">
    <property type="entry name" value="GPCRRHODOPSN"/>
</dbReference>
<evidence type="ECO:0000256" key="3">
    <source>
        <dbReference type="ARBA" id="ARBA00022475"/>
    </source>
</evidence>
<dbReference type="InterPro" id="IPR002172">
    <property type="entry name" value="LDrepeatLR_classA_rpt"/>
</dbReference>
<evidence type="ECO:0000256" key="10">
    <source>
        <dbReference type="ARBA" id="ARBA00023157"/>
    </source>
</evidence>
<keyword evidence="19" id="KW-1185">Reference proteome</keyword>
<keyword evidence="13" id="KW-0807">Transducer</keyword>
<feature type="transmembrane region" description="Helical" evidence="15">
    <location>
        <begin position="398"/>
        <end position="422"/>
    </location>
</feature>
<keyword evidence="3" id="KW-1003">Cell membrane</keyword>
<feature type="domain" description="G-protein coupled receptors family 1 profile" evidence="17">
    <location>
        <begin position="410"/>
        <end position="498"/>
    </location>
</feature>
<keyword evidence="4" id="KW-0433">Leucine-rich repeat</keyword>
<dbReference type="EMBL" id="BMAV01018343">
    <property type="protein sequence ID" value="GFY70598.1"/>
    <property type="molecule type" value="Genomic_DNA"/>
</dbReference>
<dbReference type="Pfam" id="PF00001">
    <property type="entry name" value="7tm_1"/>
    <property type="match status" value="1"/>
</dbReference>
<sequence>MLVFLLVLFCCVNHSAAFLQVESSSSNAQDIEPHCPKGQFPCNNSDTCVEQRKNCDGHNDCEDGSDEMGCADHNKINYFNNLFRKDQTKIGKRKMQDVVQLKPVPSVCRCSGFKLFCVRQNLEKPPPDLPSNVEELDLSENVLEFLDTKHFQLKEKLETLILKGSRVTLINKDAFKNLPHLKNLYLTNNEIGSMIEGTMATNNDLLFLDLSYNPITVLHPEAFIGLHNLETLDLRHCFLKSLPPGVFDSLVNLKKLYLDNNRLTSITKYVFQKLVNLEMLYISFNKIEKVHLTYWVGLEKLNTLAITENKISALEADSFGNMSSLYKLLYPNLKSLTLQKNELKKATKAVFEPLTSLEYIYFDDFHMCSLALHVRVCEPRGDGISSIAHLLDSVVLRISVWLVAFVAGLGNVAVLVGRFLFVEPNEVHSFYIKNLSLADLLMSVYLFFIAAYDVVFRGEYIHHETKWRHSWQCNLCGFLSTLSSESSILILAVITTDR</sequence>
<feature type="disulfide bond" evidence="14">
    <location>
        <begin position="55"/>
        <end position="70"/>
    </location>
</feature>
<evidence type="ECO:0000256" key="11">
    <source>
        <dbReference type="ARBA" id="ARBA00023170"/>
    </source>
</evidence>
<evidence type="ECO:0000256" key="14">
    <source>
        <dbReference type="PROSITE-ProRule" id="PRU00124"/>
    </source>
</evidence>
<evidence type="ECO:0000256" key="9">
    <source>
        <dbReference type="ARBA" id="ARBA00023136"/>
    </source>
</evidence>
<dbReference type="InterPro" id="IPR023415">
    <property type="entry name" value="LDLR_class-A_CS"/>
</dbReference>